<dbReference type="AlphaFoldDB" id="A0A3P7J4N2"/>
<dbReference type="InterPro" id="IPR050510">
    <property type="entry name" value="Cation_transp_ATPase_P-type"/>
</dbReference>
<dbReference type="SUPFAM" id="SSF81665">
    <property type="entry name" value="Calcium ATPase, transmembrane domain M"/>
    <property type="match status" value="1"/>
</dbReference>
<dbReference type="GO" id="GO:0030007">
    <property type="term" value="P:intracellular potassium ion homeostasis"/>
    <property type="evidence" value="ECO:0007669"/>
    <property type="project" value="TreeGrafter"/>
</dbReference>
<dbReference type="PANTHER" id="PTHR43294:SF18">
    <property type="entry name" value="SODIUM_POTASSIUM-TRANSPORTING ATPASE SUBUNIT ALPHA"/>
    <property type="match status" value="1"/>
</dbReference>
<evidence type="ECO:0000259" key="2">
    <source>
        <dbReference type="Pfam" id="PF00122"/>
    </source>
</evidence>
<feature type="transmembrane region" description="Helical" evidence="1">
    <location>
        <begin position="132"/>
        <end position="155"/>
    </location>
</feature>
<protein>
    <recommendedName>
        <fullName evidence="2">P-type ATPase A domain-containing protein</fullName>
    </recommendedName>
</protein>
<evidence type="ECO:0000313" key="4">
    <source>
        <dbReference type="Proteomes" id="UP000270094"/>
    </source>
</evidence>
<dbReference type="SUPFAM" id="SSF81653">
    <property type="entry name" value="Calcium ATPase, transduction domain A"/>
    <property type="match status" value="1"/>
</dbReference>
<keyword evidence="4" id="KW-1185">Reference proteome</keyword>
<feature type="transmembrane region" description="Helical" evidence="1">
    <location>
        <begin position="101"/>
        <end position="126"/>
    </location>
</feature>
<dbReference type="EMBL" id="UYYB01108251">
    <property type="protein sequence ID" value="VDM80340.1"/>
    <property type="molecule type" value="Genomic_DNA"/>
</dbReference>
<evidence type="ECO:0000256" key="1">
    <source>
        <dbReference type="SAM" id="Phobius"/>
    </source>
</evidence>
<keyword evidence="1" id="KW-0472">Membrane</keyword>
<dbReference type="Pfam" id="PF00122">
    <property type="entry name" value="E1-E2_ATPase"/>
    <property type="match status" value="1"/>
</dbReference>
<dbReference type="GO" id="GO:1990573">
    <property type="term" value="P:potassium ion import across plasma membrane"/>
    <property type="evidence" value="ECO:0007669"/>
    <property type="project" value="TreeGrafter"/>
</dbReference>
<organism evidence="3 4">
    <name type="scientific">Strongylus vulgaris</name>
    <name type="common">Blood worm</name>
    <dbReference type="NCBI Taxonomy" id="40348"/>
    <lineage>
        <taxon>Eukaryota</taxon>
        <taxon>Metazoa</taxon>
        <taxon>Ecdysozoa</taxon>
        <taxon>Nematoda</taxon>
        <taxon>Chromadorea</taxon>
        <taxon>Rhabditida</taxon>
        <taxon>Rhabditina</taxon>
        <taxon>Rhabditomorpha</taxon>
        <taxon>Strongyloidea</taxon>
        <taxon>Strongylidae</taxon>
        <taxon>Strongylus</taxon>
    </lineage>
</organism>
<dbReference type="OrthoDB" id="3352408at2759"/>
<dbReference type="Gene3D" id="3.40.1110.10">
    <property type="entry name" value="Calcium-transporting ATPase, cytoplasmic domain N"/>
    <property type="match status" value="1"/>
</dbReference>
<dbReference type="GO" id="GO:0000166">
    <property type="term" value="F:nucleotide binding"/>
    <property type="evidence" value="ECO:0007669"/>
    <property type="project" value="InterPro"/>
</dbReference>
<dbReference type="InterPro" id="IPR023299">
    <property type="entry name" value="ATPase_P-typ_cyto_dom_N"/>
</dbReference>
<feature type="domain" description="P-type ATPase A" evidence="2">
    <location>
        <begin position="1"/>
        <end position="46"/>
    </location>
</feature>
<sequence length="282" mass="30429">MIPTKAHVLRDGRIIDVNVEDVVLGDIVEISGGDKVPADLRIISARGLKSKNVAMFSTSVLEGSARGVVILTSDNTVVGRIAALTAQVSSGSTPIAREINYFINIVTFVAVGIGVTFFVLAFVYGYTLIQALLYFMGIIVAEAPEAIVATVTVSIHQNGDRFLLVMKGAAEKILKACSSTLIGGEEAAKDKKFEEDFKKAYEQLGGFGERVLGFCDLELDPEKFPKTFVFNTDTPNFPLTNLRFLGFMAMIDPPRPGVPQAVRLCQSAGITVILDSSMRDCL</sequence>
<dbReference type="Proteomes" id="UP000270094">
    <property type="component" value="Unassembled WGS sequence"/>
</dbReference>
<dbReference type="Gene3D" id="3.40.50.1000">
    <property type="entry name" value="HAD superfamily/HAD-like"/>
    <property type="match status" value="1"/>
</dbReference>
<dbReference type="PANTHER" id="PTHR43294">
    <property type="entry name" value="SODIUM/POTASSIUM-TRANSPORTING ATPASE SUBUNIT ALPHA"/>
    <property type="match status" value="1"/>
</dbReference>
<keyword evidence="1" id="KW-1133">Transmembrane helix</keyword>
<dbReference type="InterPro" id="IPR008250">
    <property type="entry name" value="ATPase_P-typ_transduc_dom_A_sf"/>
</dbReference>
<dbReference type="InterPro" id="IPR023298">
    <property type="entry name" value="ATPase_P-typ_TM_dom_sf"/>
</dbReference>
<dbReference type="InterPro" id="IPR023214">
    <property type="entry name" value="HAD_sf"/>
</dbReference>
<dbReference type="SUPFAM" id="SSF81660">
    <property type="entry name" value="Metal cation-transporting ATPase, ATP-binding domain N"/>
    <property type="match status" value="1"/>
</dbReference>
<gene>
    <name evidence="3" type="ORF">SVUK_LOCUS15338</name>
</gene>
<dbReference type="Pfam" id="PF13246">
    <property type="entry name" value="Cation_ATPase"/>
    <property type="match status" value="1"/>
</dbReference>
<reference evidence="3 4" key="1">
    <citation type="submission" date="2018-11" db="EMBL/GenBank/DDBJ databases">
        <authorList>
            <consortium name="Pathogen Informatics"/>
        </authorList>
    </citation>
    <scope>NUCLEOTIDE SEQUENCE [LARGE SCALE GENOMIC DNA]</scope>
</reference>
<dbReference type="GO" id="GO:0036376">
    <property type="term" value="P:sodium ion export across plasma membrane"/>
    <property type="evidence" value="ECO:0007669"/>
    <property type="project" value="TreeGrafter"/>
</dbReference>
<dbReference type="GO" id="GO:0005391">
    <property type="term" value="F:P-type sodium:potassium-exchanging transporter activity"/>
    <property type="evidence" value="ECO:0007669"/>
    <property type="project" value="TreeGrafter"/>
</dbReference>
<keyword evidence="1" id="KW-0812">Transmembrane</keyword>
<dbReference type="InterPro" id="IPR059000">
    <property type="entry name" value="ATPase_P-type_domA"/>
</dbReference>
<dbReference type="Gene3D" id="2.70.150.10">
    <property type="entry name" value="Calcium-transporting ATPase, cytoplasmic transduction domain A"/>
    <property type="match status" value="2"/>
</dbReference>
<accession>A0A3P7J4N2</accession>
<evidence type="ECO:0000313" key="3">
    <source>
        <dbReference type="EMBL" id="VDM80340.1"/>
    </source>
</evidence>
<dbReference type="GO" id="GO:0005886">
    <property type="term" value="C:plasma membrane"/>
    <property type="evidence" value="ECO:0007669"/>
    <property type="project" value="TreeGrafter"/>
</dbReference>
<dbReference type="GO" id="GO:0006883">
    <property type="term" value="P:intracellular sodium ion homeostasis"/>
    <property type="evidence" value="ECO:0007669"/>
    <property type="project" value="TreeGrafter"/>
</dbReference>
<proteinExistence type="predicted"/>
<dbReference type="GO" id="GO:1902600">
    <property type="term" value="P:proton transmembrane transport"/>
    <property type="evidence" value="ECO:0007669"/>
    <property type="project" value="TreeGrafter"/>
</dbReference>
<dbReference type="Gene3D" id="1.20.1110.10">
    <property type="entry name" value="Calcium-transporting ATPase, transmembrane domain"/>
    <property type="match status" value="1"/>
</dbReference>
<name>A0A3P7J4N2_STRVU</name>